<dbReference type="InterPro" id="IPR019587">
    <property type="entry name" value="Polyketide_cyclase/dehydratase"/>
</dbReference>
<dbReference type="Pfam" id="PF10604">
    <property type="entry name" value="Polyketide_cyc2"/>
    <property type="match status" value="1"/>
</dbReference>
<sequence>MLKAQAQTVIIAPSNDVWELIGGFNSLPDWLPFIRESKLSEGGRVRTLQSHKGDKIIERLEGFSEDKTFYSYSIINAPFPVSSYLSTISVKAIDDKSCQVTWFGSFMADDSVKDSDVIELFTTIYSDGLKELSNNFV</sequence>
<dbReference type="CDD" id="cd07821">
    <property type="entry name" value="PYR_PYL_RCAR_like"/>
    <property type="match status" value="1"/>
</dbReference>
<evidence type="ECO:0000313" key="1">
    <source>
        <dbReference type="EMBL" id="GLQ01180.1"/>
    </source>
</evidence>
<proteinExistence type="predicted"/>
<dbReference type="SUPFAM" id="SSF55961">
    <property type="entry name" value="Bet v1-like"/>
    <property type="match status" value="1"/>
</dbReference>
<dbReference type="InterPro" id="IPR023393">
    <property type="entry name" value="START-like_dom_sf"/>
</dbReference>
<dbReference type="PANTHER" id="PTHR39332:SF7">
    <property type="entry name" value="SRPBCC FAMILY PROTEIN"/>
    <property type="match status" value="1"/>
</dbReference>
<dbReference type="AlphaFoldDB" id="A0AA37S0J2"/>
<reference evidence="1" key="1">
    <citation type="journal article" date="2014" name="Int. J. Syst. Evol. Microbiol.">
        <title>Complete genome sequence of Corynebacterium casei LMG S-19264T (=DSM 44701T), isolated from a smear-ripened cheese.</title>
        <authorList>
            <consortium name="US DOE Joint Genome Institute (JGI-PGF)"/>
            <person name="Walter F."/>
            <person name="Albersmeier A."/>
            <person name="Kalinowski J."/>
            <person name="Ruckert C."/>
        </authorList>
    </citation>
    <scope>NUCLEOTIDE SEQUENCE</scope>
    <source>
        <strain evidence="1">NBRC 103034</strain>
    </source>
</reference>
<evidence type="ECO:0000313" key="2">
    <source>
        <dbReference type="Proteomes" id="UP001161408"/>
    </source>
</evidence>
<name>A0AA37S0J2_9GAMM</name>
<accession>A0AA37S0J2</accession>
<protein>
    <submittedName>
        <fullName evidence="1">MxaD family protein</fullName>
    </submittedName>
</protein>
<organism evidence="1 2">
    <name type="scientific">Pseudoalteromonas tetraodonis GFC</name>
    <dbReference type="NCBI Taxonomy" id="1315271"/>
    <lineage>
        <taxon>Bacteria</taxon>
        <taxon>Pseudomonadati</taxon>
        <taxon>Pseudomonadota</taxon>
        <taxon>Gammaproteobacteria</taxon>
        <taxon>Alteromonadales</taxon>
        <taxon>Pseudoalteromonadaceae</taxon>
        <taxon>Pseudoalteromonas</taxon>
    </lineage>
</organism>
<comment type="caution">
    <text evidence="1">The sequence shown here is derived from an EMBL/GenBank/DDBJ whole genome shotgun (WGS) entry which is preliminary data.</text>
</comment>
<dbReference type="Proteomes" id="UP001161408">
    <property type="component" value="Unassembled WGS sequence"/>
</dbReference>
<dbReference type="GeneID" id="99695273"/>
<gene>
    <name evidence="1" type="ORF">GCM10007914_00610</name>
</gene>
<dbReference type="Gene3D" id="3.30.530.20">
    <property type="match status" value="1"/>
</dbReference>
<reference evidence="1" key="2">
    <citation type="submission" date="2023-01" db="EMBL/GenBank/DDBJ databases">
        <title>Draft genome sequence of Pseudoalteromonas tetraodonis strain NBRC 103034.</title>
        <authorList>
            <person name="Sun Q."/>
            <person name="Mori K."/>
        </authorList>
    </citation>
    <scope>NUCLEOTIDE SEQUENCE</scope>
    <source>
        <strain evidence="1">NBRC 103034</strain>
    </source>
</reference>
<dbReference type="PANTHER" id="PTHR39332">
    <property type="entry name" value="BLL4707 PROTEIN"/>
    <property type="match status" value="1"/>
</dbReference>
<keyword evidence="2" id="KW-1185">Reference proteome</keyword>
<dbReference type="EMBL" id="BSNE01000001">
    <property type="protein sequence ID" value="GLQ01180.1"/>
    <property type="molecule type" value="Genomic_DNA"/>
</dbReference>
<dbReference type="RefSeq" id="WP_058154126.1">
    <property type="nucleotide sequence ID" value="NZ_BJXY01000027.1"/>
</dbReference>